<dbReference type="InterPro" id="IPR029033">
    <property type="entry name" value="His_PPase_superfam"/>
</dbReference>
<gene>
    <name evidence="2" type="ORF">AB1Y20_005235</name>
</gene>
<protein>
    <recommendedName>
        <fullName evidence="4">Acid phosphatase</fullName>
    </recommendedName>
</protein>
<proteinExistence type="predicted"/>
<keyword evidence="3" id="KW-1185">Reference proteome</keyword>
<dbReference type="AlphaFoldDB" id="A0AB34J5K9"/>
<sequence>MESSSSSTRDVFVFRHCVRSVDYKKSFASLVLPAYALESDYTNASLPQWGVPPEWCTPEGLRLLEGSGAQLASLLAHGVEWVSDTVARDGASALAMVRGAGREPAAVTYAPRLFDTLDPDMGGAPLCEAEFTPAEVRQAVRQRLQSIPMPAALAHAEALLTGLIGTGRAGPLSDIPPTTVNAVGKLTGSVAILKQFAQNLFYAFASGVTYHTLRPPSADEYFQLLAWQHWVRSVQSIDNPKTATENAALLHAVLSRLQAPGGGASVFLGHDGNLDGLASLLELQWEAPPYRSGQLYPTPPGSGLHFSRKESGVTISFLYPTPISSGVHGAAMRNESGLLQRSHIADTTLEELIATSERQLHRFPGAWECYTRASDQWPSRATTASLNSNVVLATIIGISVVGSFLLHIYIFRRSRQRHAPTWDRGHDSIPHKLP</sequence>
<evidence type="ECO:0000313" key="2">
    <source>
        <dbReference type="EMBL" id="KAL1511955.1"/>
    </source>
</evidence>
<feature type="transmembrane region" description="Helical" evidence="1">
    <location>
        <begin position="390"/>
        <end position="411"/>
    </location>
</feature>
<reference evidence="2 3" key="1">
    <citation type="journal article" date="2024" name="Science">
        <title>Giant polyketide synthase enzymes in the biosynthesis of giant marine polyether toxins.</title>
        <authorList>
            <person name="Fallon T.R."/>
            <person name="Shende V.V."/>
            <person name="Wierzbicki I.H."/>
            <person name="Pendleton A.L."/>
            <person name="Watervoot N.F."/>
            <person name="Auber R.P."/>
            <person name="Gonzalez D.J."/>
            <person name="Wisecaver J.H."/>
            <person name="Moore B.S."/>
        </authorList>
    </citation>
    <scope>NUCLEOTIDE SEQUENCE [LARGE SCALE GENOMIC DNA]</scope>
    <source>
        <strain evidence="2 3">12B1</strain>
    </source>
</reference>
<dbReference type="Proteomes" id="UP001515480">
    <property type="component" value="Unassembled WGS sequence"/>
</dbReference>
<keyword evidence="1" id="KW-0812">Transmembrane</keyword>
<comment type="caution">
    <text evidence="2">The sequence shown here is derived from an EMBL/GenBank/DDBJ whole genome shotgun (WGS) entry which is preliminary data.</text>
</comment>
<dbReference type="EMBL" id="JBGBPQ010000013">
    <property type="protein sequence ID" value="KAL1511955.1"/>
    <property type="molecule type" value="Genomic_DNA"/>
</dbReference>
<accession>A0AB34J5K9</accession>
<dbReference type="SUPFAM" id="SSF53254">
    <property type="entry name" value="Phosphoglycerate mutase-like"/>
    <property type="match status" value="1"/>
</dbReference>
<evidence type="ECO:0000313" key="3">
    <source>
        <dbReference type="Proteomes" id="UP001515480"/>
    </source>
</evidence>
<dbReference type="Gene3D" id="3.40.50.1240">
    <property type="entry name" value="Phosphoglycerate mutase-like"/>
    <property type="match status" value="1"/>
</dbReference>
<name>A0AB34J5K9_PRYPA</name>
<evidence type="ECO:0000256" key="1">
    <source>
        <dbReference type="SAM" id="Phobius"/>
    </source>
</evidence>
<organism evidence="2 3">
    <name type="scientific">Prymnesium parvum</name>
    <name type="common">Toxic golden alga</name>
    <dbReference type="NCBI Taxonomy" id="97485"/>
    <lineage>
        <taxon>Eukaryota</taxon>
        <taxon>Haptista</taxon>
        <taxon>Haptophyta</taxon>
        <taxon>Prymnesiophyceae</taxon>
        <taxon>Prymnesiales</taxon>
        <taxon>Prymnesiaceae</taxon>
        <taxon>Prymnesium</taxon>
    </lineage>
</organism>
<keyword evidence="1" id="KW-0472">Membrane</keyword>
<keyword evidence="1" id="KW-1133">Transmembrane helix</keyword>
<evidence type="ECO:0008006" key="4">
    <source>
        <dbReference type="Google" id="ProtNLM"/>
    </source>
</evidence>